<dbReference type="AlphaFoldDB" id="A0A9P5U4M1"/>
<protein>
    <submittedName>
        <fullName evidence="1">Uncharacterized protein</fullName>
    </submittedName>
</protein>
<organism evidence="1 2">
    <name type="scientific">Rhodocollybia butyracea</name>
    <dbReference type="NCBI Taxonomy" id="206335"/>
    <lineage>
        <taxon>Eukaryota</taxon>
        <taxon>Fungi</taxon>
        <taxon>Dikarya</taxon>
        <taxon>Basidiomycota</taxon>
        <taxon>Agaricomycotina</taxon>
        <taxon>Agaricomycetes</taxon>
        <taxon>Agaricomycetidae</taxon>
        <taxon>Agaricales</taxon>
        <taxon>Marasmiineae</taxon>
        <taxon>Omphalotaceae</taxon>
        <taxon>Rhodocollybia</taxon>
    </lineage>
</organism>
<evidence type="ECO:0000313" key="1">
    <source>
        <dbReference type="EMBL" id="KAF9066061.1"/>
    </source>
</evidence>
<comment type="caution">
    <text evidence="1">The sequence shown here is derived from an EMBL/GenBank/DDBJ whole genome shotgun (WGS) entry which is preliminary data.</text>
</comment>
<evidence type="ECO:0000313" key="2">
    <source>
        <dbReference type="Proteomes" id="UP000772434"/>
    </source>
</evidence>
<accession>A0A9P5U4M1</accession>
<reference evidence="1" key="1">
    <citation type="submission" date="2020-11" db="EMBL/GenBank/DDBJ databases">
        <authorList>
            <consortium name="DOE Joint Genome Institute"/>
            <person name="Ahrendt S."/>
            <person name="Riley R."/>
            <person name="Andreopoulos W."/>
            <person name="Labutti K."/>
            <person name="Pangilinan J."/>
            <person name="Ruiz-Duenas F.J."/>
            <person name="Barrasa J.M."/>
            <person name="Sanchez-Garcia M."/>
            <person name="Camarero S."/>
            <person name="Miyauchi S."/>
            <person name="Serrano A."/>
            <person name="Linde D."/>
            <person name="Babiker R."/>
            <person name="Drula E."/>
            <person name="Ayuso-Fernandez I."/>
            <person name="Pacheco R."/>
            <person name="Padilla G."/>
            <person name="Ferreira P."/>
            <person name="Barriuso J."/>
            <person name="Kellner H."/>
            <person name="Castanera R."/>
            <person name="Alfaro M."/>
            <person name="Ramirez L."/>
            <person name="Pisabarro A.G."/>
            <person name="Kuo A."/>
            <person name="Tritt A."/>
            <person name="Lipzen A."/>
            <person name="He G."/>
            <person name="Yan M."/>
            <person name="Ng V."/>
            <person name="Cullen D."/>
            <person name="Martin F."/>
            <person name="Rosso M.-N."/>
            <person name="Henrissat B."/>
            <person name="Hibbett D."/>
            <person name="Martinez A.T."/>
            <person name="Grigoriev I.V."/>
        </authorList>
    </citation>
    <scope>NUCLEOTIDE SEQUENCE</scope>
    <source>
        <strain evidence="1">AH 40177</strain>
    </source>
</reference>
<dbReference type="EMBL" id="JADNRY010000093">
    <property type="protein sequence ID" value="KAF9066061.1"/>
    <property type="molecule type" value="Genomic_DNA"/>
</dbReference>
<gene>
    <name evidence="1" type="ORF">BDP27DRAFT_1331146</name>
</gene>
<dbReference type="Proteomes" id="UP000772434">
    <property type="component" value="Unassembled WGS sequence"/>
</dbReference>
<sequence>MFQLEIGKNENNVDRPSIRTVALLGHNDNVAFLERQIPGLKIISPSHKHNIKGQTIEFTSTPLKLYNAIARATPSRGSKGFASSGLGLIYGCVGEPMDIDDIEELRSVDFEEKGLDECRGALEENGVAILMDLLCAETGVVEAAKSPKGLNASSSSNKDFLEGVY</sequence>
<name>A0A9P5U4M1_9AGAR</name>
<keyword evidence="2" id="KW-1185">Reference proteome</keyword>
<proteinExistence type="predicted"/>
<feature type="non-terminal residue" evidence="1">
    <location>
        <position position="165"/>
    </location>
</feature>